<dbReference type="AlphaFoldDB" id="A0A401TZJ3"/>
<keyword evidence="3" id="KW-1185">Reference proteome</keyword>
<organism evidence="2 3">
    <name type="scientific">Chiloscyllium punctatum</name>
    <name type="common">Brownbanded bambooshark</name>
    <name type="synonym">Hemiscyllium punctatum</name>
    <dbReference type="NCBI Taxonomy" id="137246"/>
    <lineage>
        <taxon>Eukaryota</taxon>
        <taxon>Metazoa</taxon>
        <taxon>Chordata</taxon>
        <taxon>Craniata</taxon>
        <taxon>Vertebrata</taxon>
        <taxon>Chondrichthyes</taxon>
        <taxon>Elasmobranchii</taxon>
        <taxon>Galeomorphii</taxon>
        <taxon>Galeoidea</taxon>
        <taxon>Orectolobiformes</taxon>
        <taxon>Hemiscylliidae</taxon>
        <taxon>Chiloscyllium</taxon>
    </lineage>
</organism>
<feature type="compositionally biased region" description="Basic residues" evidence="1">
    <location>
        <begin position="18"/>
        <end position="28"/>
    </location>
</feature>
<dbReference type="Proteomes" id="UP000287033">
    <property type="component" value="Unassembled WGS sequence"/>
</dbReference>
<gene>
    <name evidence="2" type="ORF">chiPu_0032385</name>
</gene>
<protein>
    <submittedName>
        <fullName evidence="2">Uncharacterized protein</fullName>
    </submittedName>
</protein>
<evidence type="ECO:0000313" key="2">
    <source>
        <dbReference type="EMBL" id="GCC48071.1"/>
    </source>
</evidence>
<dbReference type="EMBL" id="BEZZ01235191">
    <property type="protein sequence ID" value="GCC48071.1"/>
    <property type="molecule type" value="Genomic_DNA"/>
</dbReference>
<proteinExistence type="predicted"/>
<feature type="compositionally biased region" description="Polar residues" evidence="1">
    <location>
        <begin position="151"/>
        <end position="161"/>
    </location>
</feature>
<evidence type="ECO:0000256" key="1">
    <source>
        <dbReference type="SAM" id="MobiDB-lite"/>
    </source>
</evidence>
<sequence length="192" mass="22164">LRPRRERRGRAEAVFRHRDLRQRRRKAQERRDGGSRPHRARDRLPAAGRAGEETVRRGDGPTRRPDLGFWRRAGAAQHVHPHAAARPVVHRRQPRAMPHQLALSRAADQGDRGQPAAARRRAGGEAFIVSRHSGFALRAPRNDEKRGDSQCRPSSAPASSLTRRRELRKAPRWLEPDRRRLRRGRQQGPRRR</sequence>
<feature type="compositionally biased region" description="Basic and acidic residues" evidence="1">
    <location>
        <begin position="50"/>
        <end position="66"/>
    </location>
</feature>
<feature type="compositionally biased region" description="Basic residues" evidence="1">
    <location>
        <begin position="179"/>
        <end position="192"/>
    </location>
</feature>
<evidence type="ECO:0000313" key="3">
    <source>
        <dbReference type="Proteomes" id="UP000287033"/>
    </source>
</evidence>
<feature type="non-terminal residue" evidence="2">
    <location>
        <position position="192"/>
    </location>
</feature>
<feature type="non-terminal residue" evidence="2">
    <location>
        <position position="1"/>
    </location>
</feature>
<comment type="caution">
    <text evidence="2">The sequence shown here is derived from an EMBL/GenBank/DDBJ whole genome shotgun (WGS) entry which is preliminary data.</text>
</comment>
<feature type="compositionally biased region" description="Basic and acidic residues" evidence="1">
    <location>
        <begin position="140"/>
        <end position="149"/>
    </location>
</feature>
<name>A0A401TZJ3_CHIPU</name>
<feature type="compositionally biased region" description="Basic and acidic residues" evidence="1">
    <location>
        <begin position="168"/>
        <end position="178"/>
    </location>
</feature>
<feature type="compositionally biased region" description="Basic residues" evidence="1">
    <location>
        <begin position="79"/>
        <end position="94"/>
    </location>
</feature>
<reference evidence="2 3" key="1">
    <citation type="journal article" date="2018" name="Nat. Ecol. Evol.">
        <title>Shark genomes provide insights into elasmobranch evolution and the origin of vertebrates.</title>
        <authorList>
            <person name="Hara Y"/>
            <person name="Yamaguchi K"/>
            <person name="Onimaru K"/>
            <person name="Kadota M"/>
            <person name="Koyanagi M"/>
            <person name="Keeley SD"/>
            <person name="Tatsumi K"/>
            <person name="Tanaka K"/>
            <person name="Motone F"/>
            <person name="Kageyama Y"/>
            <person name="Nozu R"/>
            <person name="Adachi N"/>
            <person name="Nishimura O"/>
            <person name="Nakagawa R"/>
            <person name="Tanegashima C"/>
            <person name="Kiyatake I"/>
            <person name="Matsumoto R"/>
            <person name="Murakumo K"/>
            <person name="Nishida K"/>
            <person name="Terakita A"/>
            <person name="Kuratani S"/>
            <person name="Sato K"/>
            <person name="Hyodo S Kuraku.S."/>
        </authorList>
    </citation>
    <scope>NUCLEOTIDE SEQUENCE [LARGE SCALE GENOMIC DNA]</scope>
</reference>
<accession>A0A401TZJ3</accession>
<feature type="region of interest" description="Disordered" evidence="1">
    <location>
        <begin position="1"/>
        <end position="192"/>
    </location>
</feature>